<accession>A0AAD3ST73</accession>
<organism evidence="1 2">
    <name type="scientific">Nepenthes gracilis</name>
    <name type="common">Slender pitcher plant</name>
    <dbReference type="NCBI Taxonomy" id="150966"/>
    <lineage>
        <taxon>Eukaryota</taxon>
        <taxon>Viridiplantae</taxon>
        <taxon>Streptophyta</taxon>
        <taxon>Embryophyta</taxon>
        <taxon>Tracheophyta</taxon>
        <taxon>Spermatophyta</taxon>
        <taxon>Magnoliopsida</taxon>
        <taxon>eudicotyledons</taxon>
        <taxon>Gunneridae</taxon>
        <taxon>Pentapetalae</taxon>
        <taxon>Caryophyllales</taxon>
        <taxon>Nepenthaceae</taxon>
        <taxon>Nepenthes</taxon>
    </lineage>
</organism>
<dbReference type="GO" id="GO:0000373">
    <property type="term" value="P:Group II intron splicing"/>
    <property type="evidence" value="ECO:0007669"/>
    <property type="project" value="InterPro"/>
</dbReference>
<dbReference type="GO" id="GO:0003723">
    <property type="term" value="F:RNA binding"/>
    <property type="evidence" value="ECO:0007669"/>
    <property type="project" value="InterPro"/>
</dbReference>
<dbReference type="PANTHER" id="PTHR47594">
    <property type="entry name" value="PPR CONTAINING PLANT-LIKE PROTEIN"/>
    <property type="match status" value="1"/>
</dbReference>
<name>A0AAD3ST73_NEPGR</name>
<reference evidence="1" key="1">
    <citation type="submission" date="2023-05" db="EMBL/GenBank/DDBJ databases">
        <title>Nepenthes gracilis genome sequencing.</title>
        <authorList>
            <person name="Fukushima K."/>
        </authorList>
    </citation>
    <scope>NUCLEOTIDE SEQUENCE</scope>
    <source>
        <strain evidence="1">SING2019-196</strain>
    </source>
</reference>
<sequence length="258" mass="29947">MHLSIFQNHFSAVHICQFKSISASKSLQFLQIYPARFAEVPFRLGIGSSQRGVISMRDRSKNRKPLQKGRNLSIEDIQTVQALKRAKKDGQFLEQVFNLRFKRLLKFDMVAVLRELIRQNECLLALKVFEDVRMEYWYRPQVLLYADMITALANNQMFKETKLIFSTLKKESDLQPDAEGFNALLRTLVNFNITGLAIDCFRLMKALECLPDKLSFKMLIQYLESNGEKDLASTVRDEARNAFWSLEFLDESEETIVA</sequence>
<comment type="caution">
    <text evidence="1">The sequence shown here is derived from an EMBL/GenBank/DDBJ whole genome shotgun (WGS) entry which is preliminary data.</text>
</comment>
<dbReference type="PANTHER" id="PTHR47594:SF4">
    <property type="entry name" value="OS04G0475500 PROTEIN"/>
    <property type="match status" value="1"/>
</dbReference>
<gene>
    <name evidence="1" type="ORF">Nepgr_018157</name>
</gene>
<dbReference type="InterPro" id="IPR044190">
    <property type="entry name" value="THA8-like"/>
</dbReference>
<dbReference type="EMBL" id="BSYO01000016">
    <property type="protein sequence ID" value="GMH16316.1"/>
    <property type="molecule type" value="Genomic_DNA"/>
</dbReference>
<proteinExistence type="predicted"/>
<dbReference type="AlphaFoldDB" id="A0AAD3ST73"/>
<dbReference type="Proteomes" id="UP001279734">
    <property type="component" value="Unassembled WGS sequence"/>
</dbReference>
<evidence type="ECO:0000313" key="1">
    <source>
        <dbReference type="EMBL" id="GMH16316.1"/>
    </source>
</evidence>
<dbReference type="GO" id="GO:0009658">
    <property type="term" value="P:chloroplast organization"/>
    <property type="evidence" value="ECO:0007669"/>
    <property type="project" value="InterPro"/>
</dbReference>
<evidence type="ECO:0008006" key="3">
    <source>
        <dbReference type="Google" id="ProtNLM"/>
    </source>
</evidence>
<evidence type="ECO:0000313" key="2">
    <source>
        <dbReference type="Proteomes" id="UP001279734"/>
    </source>
</evidence>
<dbReference type="InterPro" id="IPR011990">
    <property type="entry name" value="TPR-like_helical_dom_sf"/>
</dbReference>
<keyword evidence="2" id="KW-1185">Reference proteome</keyword>
<dbReference type="Gene3D" id="1.25.40.10">
    <property type="entry name" value="Tetratricopeptide repeat domain"/>
    <property type="match status" value="1"/>
</dbReference>
<protein>
    <recommendedName>
        <fullName evidence="3">Pentatricopeptide repeat-containing protein</fullName>
    </recommendedName>
</protein>